<feature type="domain" description="MmgE/PrpD C-terminal" evidence="3">
    <location>
        <begin position="272"/>
        <end position="432"/>
    </location>
</feature>
<dbReference type="Pfam" id="PF19305">
    <property type="entry name" value="MmgE_PrpD_C"/>
    <property type="match status" value="1"/>
</dbReference>
<evidence type="ECO:0000259" key="3">
    <source>
        <dbReference type="Pfam" id="PF19305"/>
    </source>
</evidence>
<proteinExistence type="inferred from homology"/>
<dbReference type="Proteomes" id="UP000494203">
    <property type="component" value="Unassembled WGS sequence"/>
</dbReference>
<dbReference type="InterPro" id="IPR045337">
    <property type="entry name" value="MmgE_PrpD_C"/>
</dbReference>
<evidence type="ECO:0000313" key="4">
    <source>
        <dbReference type="EMBL" id="CAB3845936.1"/>
    </source>
</evidence>
<name>A0A6S7DF79_9BURK</name>
<dbReference type="InterPro" id="IPR036148">
    <property type="entry name" value="MmgE/PrpD_sf"/>
</dbReference>
<dbReference type="InterPro" id="IPR042188">
    <property type="entry name" value="MmgE/PrpD_sf_2"/>
</dbReference>
<dbReference type="Gene3D" id="1.10.4100.10">
    <property type="entry name" value="2-methylcitrate dehydratase PrpD"/>
    <property type="match status" value="1"/>
</dbReference>
<dbReference type="Gene3D" id="3.30.1330.120">
    <property type="entry name" value="2-methylcitrate dehydratase PrpD"/>
    <property type="match status" value="1"/>
</dbReference>
<dbReference type="InterPro" id="IPR045336">
    <property type="entry name" value="MmgE_PrpD_N"/>
</dbReference>
<dbReference type="PANTHER" id="PTHR16943:SF8">
    <property type="entry name" value="2-METHYLCITRATE DEHYDRATASE"/>
    <property type="match status" value="1"/>
</dbReference>
<dbReference type="RefSeq" id="WP_175140441.1">
    <property type="nucleotide sequence ID" value="NZ_CADIKZ010000003.1"/>
</dbReference>
<dbReference type="InterPro" id="IPR005656">
    <property type="entry name" value="MmgE_PrpD"/>
</dbReference>
<dbReference type="SUPFAM" id="SSF103378">
    <property type="entry name" value="2-methylcitrate dehydratase PrpD"/>
    <property type="match status" value="1"/>
</dbReference>
<evidence type="ECO:0000313" key="5">
    <source>
        <dbReference type="Proteomes" id="UP000494203"/>
    </source>
</evidence>
<reference evidence="4 5" key="1">
    <citation type="submission" date="2020-04" db="EMBL/GenBank/DDBJ databases">
        <authorList>
            <person name="De Canck E."/>
        </authorList>
    </citation>
    <scope>NUCLEOTIDE SEQUENCE [LARGE SCALE GENOMIC DNA]</scope>
    <source>
        <strain evidence="4 5">LMG 26788</strain>
    </source>
</reference>
<accession>A0A6S7DF79</accession>
<evidence type="ECO:0000256" key="1">
    <source>
        <dbReference type="ARBA" id="ARBA00006174"/>
    </source>
</evidence>
<keyword evidence="5" id="KW-1185">Reference proteome</keyword>
<protein>
    <recommendedName>
        <fullName evidence="6">2-methylcitrate dehydratase</fullName>
    </recommendedName>
</protein>
<feature type="domain" description="MmgE/PrpD N-terminal" evidence="2">
    <location>
        <begin position="7"/>
        <end position="251"/>
    </location>
</feature>
<dbReference type="AlphaFoldDB" id="A0A6S7DF79"/>
<dbReference type="InterPro" id="IPR042183">
    <property type="entry name" value="MmgE/PrpD_sf_1"/>
</dbReference>
<dbReference type="GO" id="GO:0016829">
    <property type="term" value="F:lyase activity"/>
    <property type="evidence" value="ECO:0007669"/>
    <property type="project" value="InterPro"/>
</dbReference>
<comment type="similarity">
    <text evidence="1">Belongs to the PrpD family.</text>
</comment>
<dbReference type="PANTHER" id="PTHR16943">
    <property type="entry name" value="2-METHYLCITRATE DEHYDRATASE-RELATED"/>
    <property type="match status" value="1"/>
</dbReference>
<dbReference type="Pfam" id="PF03972">
    <property type="entry name" value="MmgE_PrpD_N"/>
    <property type="match status" value="1"/>
</dbReference>
<sequence length="466" mass="48656">MEPITMTLAQWISGLRRDDVPADVRATLRLLALDTFACALAGRSQPWTRAVRAWALAPGSIPQAPSRIWGEPSGRLRAADAALVNGAAAHAFELDDFHNAKVHLGAVVVPAVFALAESLNAAPERIEAALAAGYEVVIRSSLALRPGLARLQGWHLTAVCGPLGAAAAASVLLGLDAQRTAWALGLAGTQSGGLFAFTADGASSKRFHPGRAAQAGVMAAELASLGLSGPTQLFEARDGGWLRAFSQDPDPAALIDGLGKHWHGAETNFKPYACCGSVHAHVDAALALRSRWAPGRGVRVGMPKVVLVQCGYEYRPGTALNAQMSGRYSVAAALLDGAVLPGQFDDARMRAADVVDLAGRLELVHDEALDALYPRNFCGWVEVQEGDGAWLRHAVLNPSGSAANPARSQAIARKAELLLEPIVGAAGAMRLRRSFEELDATPLRELLADGCVGESVAPGEAGSPGA</sequence>
<organism evidence="4 5">
    <name type="scientific">Achromobacter pulmonis</name>
    <dbReference type="NCBI Taxonomy" id="1389932"/>
    <lineage>
        <taxon>Bacteria</taxon>
        <taxon>Pseudomonadati</taxon>
        <taxon>Pseudomonadota</taxon>
        <taxon>Betaproteobacteria</taxon>
        <taxon>Burkholderiales</taxon>
        <taxon>Alcaligenaceae</taxon>
        <taxon>Achromobacter</taxon>
    </lineage>
</organism>
<dbReference type="EMBL" id="CADIKZ010000003">
    <property type="protein sequence ID" value="CAB3845936.1"/>
    <property type="molecule type" value="Genomic_DNA"/>
</dbReference>
<evidence type="ECO:0008006" key="6">
    <source>
        <dbReference type="Google" id="ProtNLM"/>
    </source>
</evidence>
<evidence type="ECO:0000259" key="2">
    <source>
        <dbReference type="Pfam" id="PF03972"/>
    </source>
</evidence>
<gene>
    <name evidence="4" type="ORF">LMG26788_01506</name>
</gene>